<sequence>MINLECVPISMYCRETGEGKDVVEKRLRNGIWQEGNQVLKIAGVKEKWIDLVVVAEWARQAKKVKEYEPNWAALD</sequence>
<proteinExistence type="predicted"/>
<dbReference type="Proteomes" id="UP000780690">
    <property type="component" value="Unassembled WGS sequence"/>
</dbReference>
<keyword evidence="2" id="KW-1185">Reference proteome</keyword>
<gene>
    <name evidence="1" type="ORF">F3J38_18875</name>
</gene>
<comment type="caution">
    <text evidence="1">The sequence shown here is derived from an EMBL/GenBank/DDBJ whole genome shotgun (WGS) entry which is preliminary data.</text>
</comment>
<evidence type="ECO:0000313" key="1">
    <source>
        <dbReference type="EMBL" id="NIF02100.1"/>
    </source>
</evidence>
<name>A0ABX0R2A4_9GAMM</name>
<dbReference type="EMBL" id="VWXD01000006">
    <property type="protein sequence ID" value="NIF02100.1"/>
    <property type="molecule type" value="Genomic_DNA"/>
</dbReference>
<accession>A0ABX0R2A4</accession>
<reference evidence="1 2" key="1">
    <citation type="journal article" date="2019" name="bioRxiv">
        <title>Bacteria contribute to plant secondary compound degradation in a generalist herbivore system.</title>
        <authorList>
            <person name="Francoeur C.B."/>
            <person name="Khadempour L."/>
            <person name="Moreira-Soto R.D."/>
            <person name="Gotting K."/>
            <person name="Book A.J."/>
            <person name="Pinto-Tomas A.A."/>
            <person name="Keefover-Ring K."/>
            <person name="Currie C.R."/>
        </authorList>
    </citation>
    <scope>NUCLEOTIDE SEQUENCE [LARGE SCALE GENOMIC DNA]</scope>
    <source>
        <strain evidence="1 2">Acro-805</strain>
    </source>
</reference>
<evidence type="ECO:0000313" key="2">
    <source>
        <dbReference type="Proteomes" id="UP000780690"/>
    </source>
</evidence>
<protein>
    <submittedName>
        <fullName evidence="1">Excisionase</fullName>
    </submittedName>
</protein>
<dbReference type="RefSeq" id="WP_167140876.1">
    <property type="nucleotide sequence ID" value="NZ_VWXD01000006.1"/>
</dbReference>
<organism evidence="1 2">
    <name type="scientific">Candidatus Pantoea formicae</name>
    <dbReference type="NCBI Taxonomy" id="2608355"/>
    <lineage>
        <taxon>Bacteria</taxon>
        <taxon>Pseudomonadati</taxon>
        <taxon>Pseudomonadota</taxon>
        <taxon>Gammaproteobacteria</taxon>
        <taxon>Enterobacterales</taxon>
        <taxon>Erwiniaceae</taxon>
        <taxon>Pantoea</taxon>
    </lineage>
</organism>